<feature type="active site" description="Proton acceptor" evidence="6">
    <location>
        <position position="248"/>
    </location>
</feature>
<feature type="binding site" evidence="7">
    <location>
        <position position="152"/>
    </location>
    <ligand>
        <name>Mg(2+)</name>
        <dbReference type="ChEBI" id="CHEBI:18420"/>
        <label>1</label>
    </ligand>
</feature>
<evidence type="ECO:0000256" key="5">
    <source>
        <dbReference type="ARBA" id="ARBA00022842"/>
    </source>
</evidence>
<dbReference type="NCBIfam" id="TIGR00195">
    <property type="entry name" value="exoDNase_III"/>
    <property type="match status" value="1"/>
</dbReference>
<comment type="similarity">
    <text evidence="2">Belongs to the DNA repair enzymes AP/ExoA family.</text>
</comment>
<feature type="active site" description="Proton donor/acceptor" evidence="6">
    <location>
        <position position="150"/>
    </location>
</feature>
<evidence type="ECO:0000256" key="3">
    <source>
        <dbReference type="ARBA" id="ARBA00022723"/>
    </source>
</evidence>
<evidence type="ECO:0000256" key="6">
    <source>
        <dbReference type="PIRSR" id="PIRSR604808-1"/>
    </source>
</evidence>
<evidence type="ECO:0000259" key="9">
    <source>
        <dbReference type="Pfam" id="PF03372"/>
    </source>
</evidence>
<feature type="site" description="Interaction with DNA substrate" evidence="8">
    <location>
        <position position="248"/>
    </location>
</feature>
<dbReference type="EMBL" id="DWXG01000022">
    <property type="protein sequence ID" value="HJB97485.1"/>
    <property type="molecule type" value="Genomic_DNA"/>
</dbReference>
<keyword evidence="4 10" id="KW-0378">Hydrolase</keyword>
<reference evidence="10" key="2">
    <citation type="submission" date="2021-04" db="EMBL/GenBank/DDBJ databases">
        <authorList>
            <person name="Gilroy R."/>
        </authorList>
    </citation>
    <scope>NUCLEOTIDE SEQUENCE</scope>
    <source>
        <strain evidence="10">CHK185-1770</strain>
    </source>
</reference>
<dbReference type="InterPro" id="IPR036691">
    <property type="entry name" value="Endo/exonu/phosph_ase_sf"/>
</dbReference>
<dbReference type="SUPFAM" id="SSF56219">
    <property type="entry name" value="DNase I-like"/>
    <property type="match status" value="1"/>
</dbReference>
<comment type="cofactor">
    <cofactor evidence="1">
        <name>Mn(2+)</name>
        <dbReference type="ChEBI" id="CHEBI:29035"/>
    </cofactor>
</comment>
<feature type="active site" evidence="6">
    <location>
        <position position="111"/>
    </location>
</feature>
<feature type="domain" description="Endonuclease/exonuclease/phosphatase" evidence="9">
    <location>
        <begin position="9"/>
        <end position="248"/>
    </location>
</feature>
<dbReference type="PROSITE" id="PS00726">
    <property type="entry name" value="AP_NUCLEASE_F1_1"/>
    <property type="match status" value="1"/>
</dbReference>
<dbReference type="GO" id="GO:0006284">
    <property type="term" value="P:base-excision repair"/>
    <property type="evidence" value="ECO:0007669"/>
    <property type="project" value="TreeGrafter"/>
</dbReference>
<reference evidence="10" key="1">
    <citation type="journal article" date="2021" name="PeerJ">
        <title>Extensive microbial diversity within the chicken gut microbiome revealed by metagenomics and culture.</title>
        <authorList>
            <person name="Gilroy R."/>
            <person name="Ravi A."/>
            <person name="Getino M."/>
            <person name="Pursley I."/>
            <person name="Horton D.L."/>
            <person name="Alikhan N.F."/>
            <person name="Baker D."/>
            <person name="Gharbi K."/>
            <person name="Hall N."/>
            <person name="Watson M."/>
            <person name="Adriaenssens E.M."/>
            <person name="Foster-Nyarko E."/>
            <person name="Jarju S."/>
            <person name="Secka A."/>
            <person name="Antonio M."/>
            <person name="Oren A."/>
            <person name="Chaudhuri R.R."/>
            <person name="La Ragione R."/>
            <person name="Hildebrand F."/>
            <person name="Pallen M.J."/>
        </authorList>
    </citation>
    <scope>NUCLEOTIDE SEQUENCE</scope>
    <source>
        <strain evidence="10">CHK185-1770</strain>
    </source>
</reference>
<dbReference type="Proteomes" id="UP000826793">
    <property type="component" value="Unassembled WGS sequence"/>
</dbReference>
<name>A0A9D2SE94_9FIRM</name>
<accession>A0A9D2SE94</accession>
<keyword evidence="3 7" id="KW-0479">Metal-binding</keyword>
<evidence type="ECO:0000256" key="1">
    <source>
        <dbReference type="ARBA" id="ARBA00001936"/>
    </source>
</evidence>
<dbReference type="PROSITE" id="PS00727">
    <property type="entry name" value="AP_NUCLEASE_F1_2"/>
    <property type="match status" value="1"/>
</dbReference>
<organism evidence="10 11">
    <name type="scientific">Candidatus Acutalibacter pullicola</name>
    <dbReference type="NCBI Taxonomy" id="2838417"/>
    <lineage>
        <taxon>Bacteria</taxon>
        <taxon>Bacillati</taxon>
        <taxon>Bacillota</taxon>
        <taxon>Clostridia</taxon>
        <taxon>Eubacteriales</taxon>
        <taxon>Acutalibacteraceae</taxon>
        <taxon>Acutalibacter</taxon>
    </lineage>
</organism>
<dbReference type="NCBIfam" id="TIGR00633">
    <property type="entry name" value="xth"/>
    <property type="match status" value="1"/>
</dbReference>
<dbReference type="GO" id="GO:0003906">
    <property type="term" value="F:DNA-(apurinic or apyrimidinic site) endonuclease activity"/>
    <property type="evidence" value="ECO:0007669"/>
    <property type="project" value="TreeGrafter"/>
</dbReference>
<gene>
    <name evidence="10" type="primary">xth</name>
    <name evidence="10" type="ORF">H9710_02770</name>
</gene>
<feature type="binding site" evidence="7">
    <location>
        <position position="247"/>
    </location>
    <ligand>
        <name>Mg(2+)</name>
        <dbReference type="ChEBI" id="CHEBI:18420"/>
        <label>1</label>
    </ligand>
</feature>
<dbReference type="Pfam" id="PF03372">
    <property type="entry name" value="Exo_endo_phos"/>
    <property type="match status" value="1"/>
</dbReference>
<evidence type="ECO:0000313" key="11">
    <source>
        <dbReference type="Proteomes" id="UP000826793"/>
    </source>
</evidence>
<dbReference type="CDD" id="cd09087">
    <property type="entry name" value="Ape1-like_AP-endo"/>
    <property type="match status" value="1"/>
</dbReference>
<dbReference type="InterPro" id="IPR020847">
    <property type="entry name" value="AP_endonuclease_F1_BS"/>
</dbReference>
<proteinExistence type="inferred from homology"/>
<dbReference type="Gene3D" id="3.60.10.10">
    <property type="entry name" value="Endonuclease/exonuclease/phosphatase"/>
    <property type="match status" value="1"/>
</dbReference>
<dbReference type="AlphaFoldDB" id="A0A9D2SE94"/>
<dbReference type="GO" id="GO:0008311">
    <property type="term" value="F:double-stranded DNA 3'-5' DNA exonuclease activity"/>
    <property type="evidence" value="ECO:0007669"/>
    <property type="project" value="UniProtKB-EC"/>
</dbReference>
<protein>
    <submittedName>
        <fullName evidence="10">Exodeoxyribonuclease III</fullName>
        <ecNumber evidence="10">3.1.11.2</ecNumber>
    </submittedName>
</protein>
<comment type="caution">
    <text evidence="10">The sequence shown here is derived from an EMBL/GenBank/DDBJ whole genome shotgun (WGS) entry which is preliminary data.</text>
</comment>
<dbReference type="PROSITE" id="PS51435">
    <property type="entry name" value="AP_NUCLEASE_F1_4"/>
    <property type="match status" value="1"/>
</dbReference>
<feature type="binding site" evidence="7">
    <location>
        <position position="248"/>
    </location>
    <ligand>
        <name>Mg(2+)</name>
        <dbReference type="ChEBI" id="CHEBI:18420"/>
        <label>1</label>
    </ligand>
</feature>
<dbReference type="InterPro" id="IPR004808">
    <property type="entry name" value="AP_endonuc_1"/>
</dbReference>
<keyword evidence="7" id="KW-0464">Manganese</keyword>
<evidence type="ECO:0000256" key="2">
    <source>
        <dbReference type="ARBA" id="ARBA00007092"/>
    </source>
</evidence>
<evidence type="ECO:0000256" key="8">
    <source>
        <dbReference type="PIRSR" id="PIRSR604808-3"/>
    </source>
</evidence>
<comment type="cofactor">
    <cofactor evidence="7">
        <name>Mg(2+)</name>
        <dbReference type="ChEBI" id="CHEBI:18420"/>
    </cofactor>
    <cofactor evidence="7">
        <name>Mn(2+)</name>
        <dbReference type="ChEBI" id="CHEBI:29035"/>
    </cofactor>
    <text evidence="7">Probably binds two magnesium or manganese ions per subunit.</text>
</comment>
<feature type="binding site" evidence="7">
    <location>
        <position position="40"/>
    </location>
    <ligand>
        <name>Mg(2+)</name>
        <dbReference type="ChEBI" id="CHEBI:18420"/>
        <label>1</label>
    </ligand>
</feature>
<keyword evidence="5 7" id="KW-0460">Magnesium</keyword>
<dbReference type="EC" id="3.1.11.2" evidence="10"/>
<dbReference type="InterPro" id="IPR005135">
    <property type="entry name" value="Endo/exonuclease/phosphatase"/>
</dbReference>
<sequence length="262" mass="29628">MEAKQRKLVSWNVNGLRACMGKGFAQFLEEESPDVLCLQETKMQKEQADFAFPGYLEYWNSATTRKGYSGTAVFSKEEPLSVTYGIGQEAFDGEGRVIAAEYGDFILVTVYTPNAQRDLARIQYRMAFEDAFRDYLTGLREKKPVIVCGDMNVAHRPIDLKNARANLGNAGFSYQERGKFAELLATGFVDTFRHFYPEQEGAYSWWSYMGAARANNTGWRIDYFLADERLLPRLQDSRILSQVPGSDHCPVELLLKGGEGCD</sequence>
<evidence type="ECO:0000256" key="7">
    <source>
        <dbReference type="PIRSR" id="PIRSR604808-2"/>
    </source>
</evidence>
<dbReference type="PANTHER" id="PTHR22748:SF6">
    <property type="entry name" value="DNA-(APURINIC OR APYRIMIDINIC SITE) ENDONUCLEASE"/>
    <property type="match status" value="1"/>
</dbReference>
<evidence type="ECO:0000313" key="10">
    <source>
        <dbReference type="EMBL" id="HJB97485.1"/>
    </source>
</evidence>
<dbReference type="PANTHER" id="PTHR22748">
    <property type="entry name" value="AP ENDONUCLEASE"/>
    <property type="match status" value="1"/>
</dbReference>
<feature type="site" description="Important for catalytic activity" evidence="8">
    <location>
        <position position="222"/>
    </location>
</feature>
<feature type="site" description="Transition state stabilizer" evidence="8">
    <location>
        <position position="152"/>
    </location>
</feature>
<evidence type="ECO:0000256" key="4">
    <source>
        <dbReference type="ARBA" id="ARBA00022801"/>
    </source>
</evidence>
<dbReference type="GO" id="GO:0008081">
    <property type="term" value="F:phosphoric diester hydrolase activity"/>
    <property type="evidence" value="ECO:0007669"/>
    <property type="project" value="TreeGrafter"/>
</dbReference>
<feature type="binding site" evidence="7">
    <location>
        <position position="12"/>
    </location>
    <ligand>
        <name>Mg(2+)</name>
        <dbReference type="ChEBI" id="CHEBI:18420"/>
        <label>1</label>
    </ligand>
</feature>
<dbReference type="GO" id="GO:0003677">
    <property type="term" value="F:DNA binding"/>
    <property type="evidence" value="ECO:0007669"/>
    <property type="project" value="InterPro"/>
</dbReference>
<dbReference type="InterPro" id="IPR020848">
    <property type="entry name" value="AP_endonuclease_F1_CS"/>
</dbReference>
<feature type="binding site" evidence="7">
    <location>
        <position position="150"/>
    </location>
    <ligand>
        <name>Mg(2+)</name>
        <dbReference type="ChEBI" id="CHEBI:18420"/>
        <label>1</label>
    </ligand>
</feature>
<dbReference type="GO" id="GO:0046872">
    <property type="term" value="F:metal ion binding"/>
    <property type="evidence" value="ECO:0007669"/>
    <property type="project" value="UniProtKB-KW"/>
</dbReference>